<evidence type="ECO:0000313" key="2">
    <source>
        <dbReference type="EMBL" id="GFG38158.1"/>
    </source>
</evidence>
<feature type="compositionally biased region" description="Polar residues" evidence="1">
    <location>
        <begin position="77"/>
        <end position="86"/>
    </location>
</feature>
<name>A0A6L2Q5X7_COPFO</name>
<feature type="region of interest" description="Disordered" evidence="1">
    <location>
        <begin position="64"/>
        <end position="86"/>
    </location>
</feature>
<accession>A0A6L2Q5X7</accession>
<dbReference type="AlphaFoldDB" id="A0A6L2Q5X7"/>
<sequence>SSPERSVSLAEPGPGQGERAAVCNDGPEDCPPELYNLTQLAEVSLAAAAGHLFTHPVLHSETARGYGQVRPPEEGTEVSTYVTSFR</sequence>
<feature type="non-terminal residue" evidence="2">
    <location>
        <position position="86"/>
    </location>
</feature>
<keyword evidence="3" id="KW-1185">Reference proteome</keyword>
<proteinExistence type="predicted"/>
<organism evidence="2 3">
    <name type="scientific">Coptotermes formosanus</name>
    <name type="common">Formosan subterranean termite</name>
    <dbReference type="NCBI Taxonomy" id="36987"/>
    <lineage>
        <taxon>Eukaryota</taxon>
        <taxon>Metazoa</taxon>
        <taxon>Ecdysozoa</taxon>
        <taxon>Arthropoda</taxon>
        <taxon>Hexapoda</taxon>
        <taxon>Insecta</taxon>
        <taxon>Pterygota</taxon>
        <taxon>Neoptera</taxon>
        <taxon>Polyneoptera</taxon>
        <taxon>Dictyoptera</taxon>
        <taxon>Blattodea</taxon>
        <taxon>Blattoidea</taxon>
        <taxon>Termitoidae</taxon>
        <taxon>Rhinotermitidae</taxon>
        <taxon>Coptotermes</taxon>
    </lineage>
</organism>
<evidence type="ECO:0000313" key="3">
    <source>
        <dbReference type="Proteomes" id="UP000502823"/>
    </source>
</evidence>
<evidence type="ECO:0000256" key="1">
    <source>
        <dbReference type="SAM" id="MobiDB-lite"/>
    </source>
</evidence>
<feature type="non-terminal residue" evidence="2">
    <location>
        <position position="1"/>
    </location>
</feature>
<dbReference type="EMBL" id="BLKM01012983">
    <property type="protein sequence ID" value="GFG38158.1"/>
    <property type="molecule type" value="Genomic_DNA"/>
</dbReference>
<comment type="caution">
    <text evidence="2">The sequence shown here is derived from an EMBL/GenBank/DDBJ whole genome shotgun (WGS) entry which is preliminary data.</text>
</comment>
<reference evidence="3" key="1">
    <citation type="submission" date="2020-01" db="EMBL/GenBank/DDBJ databases">
        <title>Draft genome sequence of the Termite Coptotermes fromosanus.</title>
        <authorList>
            <person name="Itakura S."/>
            <person name="Yosikawa Y."/>
            <person name="Umezawa K."/>
        </authorList>
    </citation>
    <scope>NUCLEOTIDE SEQUENCE [LARGE SCALE GENOMIC DNA]</scope>
</reference>
<protein>
    <submittedName>
        <fullName evidence="2">Uncharacterized protein</fullName>
    </submittedName>
</protein>
<dbReference type="InParanoid" id="A0A6L2Q5X7"/>
<feature type="region of interest" description="Disordered" evidence="1">
    <location>
        <begin position="1"/>
        <end position="26"/>
    </location>
</feature>
<dbReference type="Proteomes" id="UP000502823">
    <property type="component" value="Unassembled WGS sequence"/>
</dbReference>
<gene>
    <name evidence="2" type="ORF">Cfor_03774</name>
</gene>